<evidence type="ECO:0000313" key="1">
    <source>
        <dbReference type="EMBL" id="KAK5622398.1"/>
    </source>
</evidence>
<name>A0AAV9SMN8_9TELE</name>
<feature type="non-terminal residue" evidence="1">
    <location>
        <position position="1"/>
    </location>
</feature>
<evidence type="ECO:0000313" key="2">
    <source>
        <dbReference type="Proteomes" id="UP001311232"/>
    </source>
</evidence>
<comment type="caution">
    <text evidence="1">The sequence shown here is derived from an EMBL/GenBank/DDBJ whole genome shotgun (WGS) entry which is preliminary data.</text>
</comment>
<proteinExistence type="predicted"/>
<organism evidence="1 2">
    <name type="scientific">Crenichthys baileyi</name>
    <name type="common">White River springfish</name>
    <dbReference type="NCBI Taxonomy" id="28760"/>
    <lineage>
        <taxon>Eukaryota</taxon>
        <taxon>Metazoa</taxon>
        <taxon>Chordata</taxon>
        <taxon>Craniata</taxon>
        <taxon>Vertebrata</taxon>
        <taxon>Euteleostomi</taxon>
        <taxon>Actinopterygii</taxon>
        <taxon>Neopterygii</taxon>
        <taxon>Teleostei</taxon>
        <taxon>Neoteleostei</taxon>
        <taxon>Acanthomorphata</taxon>
        <taxon>Ovalentaria</taxon>
        <taxon>Atherinomorphae</taxon>
        <taxon>Cyprinodontiformes</taxon>
        <taxon>Goodeidae</taxon>
        <taxon>Crenichthys</taxon>
    </lineage>
</organism>
<protein>
    <submittedName>
        <fullName evidence="1">Uncharacterized protein</fullName>
    </submittedName>
</protein>
<dbReference type="EMBL" id="JAHHUM010000125">
    <property type="protein sequence ID" value="KAK5622398.1"/>
    <property type="molecule type" value="Genomic_DNA"/>
</dbReference>
<reference evidence="1 2" key="1">
    <citation type="submission" date="2021-06" db="EMBL/GenBank/DDBJ databases">
        <authorList>
            <person name="Palmer J.M."/>
        </authorList>
    </citation>
    <scope>NUCLEOTIDE SEQUENCE [LARGE SCALE GENOMIC DNA]</scope>
    <source>
        <strain evidence="1 2">MEX-2019</strain>
        <tissue evidence="1">Muscle</tissue>
    </source>
</reference>
<dbReference type="Proteomes" id="UP001311232">
    <property type="component" value="Unassembled WGS sequence"/>
</dbReference>
<accession>A0AAV9SMN8</accession>
<sequence length="51" mass="5958">QTAQTRDLTLQIERIDNSNLASRRKSERRRQIVHCVETNHFESANEGSLTF</sequence>
<keyword evidence="2" id="KW-1185">Reference proteome</keyword>
<dbReference type="AlphaFoldDB" id="A0AAV9SMN8"/>
<gene>
    <name evidence="1" type="ORF">CRENBAI_004216</name>
</gene>